<feature type="region of interest" description="Disordered" evidence="1">
    <location>
        <begin position="1030"/>
        <end position="1077"/>
    </location>
</feature>
<feature type="region of interest" description="Disordered" evidence="1">
    <location>
        <begin position="406"/>
        <end position="429"/>
    </location>
</feature>
<dbReference type="Pfam" id="PF22697">
    <property type="entry name" value="SOS1_NGEF_PH"/>
    <property type="match status" value="1"/>
</dbReference>
<reference evidence="4" key="2">
    <citation type="submission" date="2025-09" db="UniProtKB">
        <authorList>
            <consortium name="Ensembl"/>
        </authorList>
    </citation>
    <scope>IDENTIFICATION</scope>
</reference>
<accession>A0A8C6STW4</accession>
<dbReference type="InterPro" id="IPR052231">
    <property type="entry name" value="Rho_GEF_signaling-related"/>
</dbReference>
<keyword evidence="5" id="KW-1185">Reference proteome</keyword>
<dbReference type="Gene3D" id="1.20.900.10">
    <property type="entry name" value="Dbl homology (DH) domain"/>
    <property type="match status" value="1"/>
</dbReference>
<dbReference type="SMART" id="SM00233">
    <property type="entry name" value="PH"/>
    <property type="match status" value="1"/>
</dbReference>
<dbReference type="InterPro" id="IPR001849">
    <property type="entry name" value="PH_domain"/>
</dbReference>
<feature type="compositionally biased region" description="Low complexity" evidence="1">
    <location>
        <begin position="412"/>
        <end position="426"/>
    </location>
</feature>
<dbReference type="InterPro" id="IPR000219">
    <property type="entry name" value="DH_dom"/>
</dbReference>
<dbReference type="InterPro" id="IPR055251">
    <property type="entry name" value="SOS1_NGEF_PH"/>
</dbReference>
<dbReference type="CDD" id="cd13242">
    <property type="entry name" value="PH_puratrophin-1"/>
    <property type="match status" value="1"/>
</dbReference>
<name>A0A8C6STW4_9GOBI</name>
<dbReference type="Pfam" id="PF00621">
    <property type="entry name" value="RhoGEF"/>
    <property type="match status" value="1"/>
</dbReference>
<dbReference type="PROSITE" id="PS50003">
    <property type="entry name" value="PH_DOMAIN"/>
    <property type="match status" value="1"/>
</dbReference>
<evidence type="ECO:0000313" key="4">
    <source>
        <dbReference type="Ensembl" id="ENSNMLP00000011664.1"/>
    </source>
</evidence>
<dbReference type="Gene3D" id="2.30.29.30">
    <property type="entry name" value="Pleckstrin-homology domain (PH domain)/Phosphotyrosine-binding domain (PTB)"/>
    <property type="match status" value="1"/>
</dbReference>
<dbReference type="GO" id="GO:0005085">
    <property type="term" value="F:guanyl-nucleotide exchange factor activity"/>
    <property type="evidence" value="ECO:0007669"/>
    <property type="project" value="InterPro"/>
</dbReference>
<feature type="compositionally biased region" description="Low complexity" evidence="1">
    <location>
        <begin position="1031"/>
        <end position="1051"/>
    </location>
</feature>
<protein>
    <submittedName>
        <fullName evidence="4">Quattro</fullName>
    </submittedName>
</protein>
<dbReference type="PANTHER" id="PTHR45845:SF2">
    <property type="entry name" value="RIKEN CDNA D630003M21 GENE"/>
    <property type="match status" value="1"/>
</dbReference>
<dbReference type="PANTHER" id="PTHR45845">
    <property type="entry name" value="RHO GUANINE NUCLEOTIDE EXCHANGE FACTOR-RELATED"/>
    <property type="match status" value="1"/>
</dbReference>
<feature type="domain" description="PH" evidence="2">
    <location>
        <begin position="857"/>
        <end position="964"/>
    </location>
</feature>
<evidence type="ECO:0000259" key="3">
    <source>
        <dbReference type="PROSITE" id="PS50010"/>
    </source>
</evidence>
<organism evidence="4 5">
    <name type="scientific">Neogobius melanostomus</name>
    <name type="common">round goby</name>
    <dbReference type="NCBI Taxonomy" id="47308"/>
    <lineage>
        <taxon>Eukaryota</taxon>
        <taxon>Metazoa</taxon>
        <taxon>Chordata</taxon>
        <taxon>Craniata</taxon>
        <taxon>Vertebrata</taxon>
        <taxon>Euteleostomi</taxon>
        <taxon>Actinopterygii</taxon>
        <taxon>Neopterygii</taxon>
        <taxon>Teleostei</taxon>
        <taxon>Neoteleostei</taxon>
        <taxon>Acanthomorphata</taxon>
        <taxon>Gobiaria</taxon>
        <taxon>Gobiiformes</taxon>
        <taxon>Gobioidei</taxon>
        <taxon>Gobiidae</taxon>
        <taxon>Benthophilinae</taxon>
        <taxon>Neogobiini</taxon>
        <taxon>Neogobius</taxon>
    </lineage>
</organism>
<dbReference type="PROSITE" id="PS50010">
    <property type="entry name" value="DH_2"/>
    <property type="match status" value="1"/>
</dbReference>
<dbReference type="CDD" id="cd00160">
    <property type="entry name" value="RhoGEF"/>
    <property type="match status" value="1"/>
</dbReference>
<dbReference type="InterPro" id="IPR011993">
    <property type="entry name" value="PH-like_dom_sf"/>
</dbReference>
<evidence type="ECO:0000313" key="5">
    <source>
        <dbReference type="Proteomes" id="UP000694523"/>
    </source>
</evidence>
<dbReference type="Proteomes" id="UP000694523">
    <property type="component" value="Unplaced"/>
</dbReference>
<dbReference type="AlphaFoldDB" id="A0A8C6STW4"/>
<reference evidence="4" key="1">
    <citation type="submission" date="2025-08" db="UniProtKB">
        <authorList>
            <consortium name="Ensembl"/>
        </authorList>
    </citation>
    <scope>IDENTIFICATION</scope>
</reference>
<dbReference type="SUPFAM" id="SSF48065">
    <property type="entry name" value="DBL homology domain (DH-domain)"/>
    <property type="match status" value="1"/>
</dbReference>
<dbReference type="SUPFAM" id="SSF50729">
    <property type="entry name" value="PH domain-like"/>
    <property type="match status" value="1"/>
</dbReference>
<dbReference type="InterPro" id="IPR035899">
    <property type="entry name" value="DBL_dom_sf"/>
</dbReference>
<sequence length="1077" mass="121869">PIVLSQLFRTIDERYQGDALQCLLDFLIPAKHVLESIQQAACVRSLFLHFPFQAGWPLCLHDQTVIQLAPVNPLLLRPGDFYLQVRPQSQAQSQAARIVLKSLLEEGCKEIEETPIPEASYPVIFTLEWLQEVNEGRHGAPLTRCVLCTDQGIVKLPWDKIAIPEFLDKPKNIPIMPPISPDPEPKHFTPHLRFNSSTLPLEMHHATKHRMSASLRHPSYSSQVIKPDRKSKAHVKPVGWVSPNTCDRPSEKEIEGDYVDLVEIAKQRELRPPQPKLGTQCLTAMLQYSENPFVPCGDFGISEEELRNRYRESYMAALKNPVAFEKGNSLASLDEFKCFGEMKDLSNCTSDAPDEGLGVGASSNHCKDVPNEELCQFREFCEPANVKFASHVKDLKKVSENVTSACTRDAQTSRSTHTSSSCSGGTPRRHQATASVCHVCWYIVVSVFTGSRDRTGRAVVEVHGDRDEWSHPLVSAHSVCKLLLYLHSIPRREVSELGLTLVINSRKKAAREAHGTAGISFETQPIPNKVTAKIRTLPLPVCLSVCVPVCQMDVVSSLKALYKTVEAAQLSVQLGGTFAYCHQDWMQLHQRVEGPHKLDTAQVSHIVEHTPSPTFCLKTGPVSPQEVQHCVEEQRALMLEVLRDPRLMTLQREGGSVLARVRKDQPLNVCLRCLIQHVPPLSSPRRLRCIAEELLSTEREYVRSLGFVCEQYLPELDRPDKIRDFHAHRFLPELETCEEEPTRLGRCFLRHRDSFALYALYSKNKPVSDRLLIDHRTFFKQKQLALGDRMDLWSYLLKPVQRISKYSLLLQDVLRECGPDQQGVLEEVREAMEVVQFQLRHGNNLLAMDAIQQCDVNLKEQGALIRQDEFLVTFRKRKCFRHVFLFQELVLFSKTRKTEVGNETYVYKQSFKTCDIGLTHNSGDSGLCFEIWFRKRKSQDTYTLQAESRSTKDQWTKDLERILWDQALRNKEVRMQERVFLGIGNKPFMDIQPSDAAINSRAVSCESRHPSVSSIGSSGSRDVLPVMRQKSIGSCSSSSSSSSGRGSLSPGRYLLRPQGGAVEEDELEQEGHNLICE</sequence>
<feature type="domain" description="DH" evidence="3">
    <location>
        <begin position="686"/>
        <end position="845"/>
    </location>
</feature>
<evidence type="ECO:0000256" key="1">
    <source>
        <dbReference type="SAM" id="MobiDB-lite"/>
    </source>
</evidence>
<dbReference type="Ensembl" id="ENSNMLT00000013185.1">
    <property type="protein sequence ID" value="ENSNMLP00000011664.1"/>
    <property type="gene ID" value="ENSNMLG00000007976.1"/>
</dbReference>
<proteinExistence type="predicted"/>
<evidence type="ECO:0000259" key="2">
    <source>
        <dbReference type="PROSITE" id="PS50003"/>
    </source>
</evidence>
<dbReference type="SMART" id="SM00325">
    <property type="entry name" value="RhoGEF"/>
    <property type="match status" value="1"/>
</dbReference>